<evidence type="ECO:0000313" key="2">
    <source>
        <dbReference type="Proteomes" id="UP000478052"/>
    </source>
</evidence>
<comment type="caution">
    <text evidence="1">The sequence shown here is derived from an EMBL/GenBank/DDBJ whole genome shotgun (WGS) entry which is preliminary data.</text>
</comment>
<sequence length="43" mass="4652">TVPRSMAGLAERLSGMMPTPSVRGRKGWCGCLKLSALLKQYSL</sequence>
<name>A0A6G0ZC60_APHCR</name>
<gene>
    <name evidence="1" type="ORF">FWK35_00017092</name>
</gene>
<dbReference type="AlphaFoldDB" id="A0A6G0ZC60"/>
<proteinExistence type="predicted"/>
<evidence type="ECO:0000313" key="1">
    <source>
        <dbReference type="EMBL" id="KAF0768307.1"/>
    </source>
</evidence>
<accession>A0A6G0ZC60</accession>
<organism evidence="1 2">
    <name type="scientific">Aphis craccivora</name>
    <name type="common">Cowpea aphid</name>
    <dbReference type="NCBI Taxonomy" id="307492"/>
    <lineage>
        <taxon>Eukaryota</taxon>
        <taxon>Metazoa</taxon>
        <taxon>Ecdysozoa</taxon>
        <taxon>Arthropoda</taxon>
        <taxon>Hexapoda</taxon>
        <taxon>Insecta</taxon>
        <taxon>Pterygota</taxon>
        <taxon>Neoptera</taxon>
        <taxon>Paraneoptera</taxon>
        <taxon>Hemiptera</taxon>
        <taxon>Sternorrhyncha</taxon>
        <taxon>Aphidomorpha</taxon>
        <taxon>Aphidoidea</taxon>
        <taxon>Aphididae</taxon>
        <taxon>Aphidini</taxon>
        <taxon>Aphis</taxon>
        <taxon>Aphis</taxon>
    </lineage>
</organism>
<protein>
    <submittedName>
        <fullName evidence="1">Disheveled-associated activator of morphogenesis 1 isoform X2</fullName>
    </submittedName>
</protein>
<keyword evidence="2" id="KW-1185">Reference proteome</keyword>
<reference evidence="1 2" key="1">
    <citation type="submission" date="2019-08" db="EMBL/GenBank/DDBJ databases">
        <title>Whole genome of Aphis craccivora.</title>
        <authorList>
            <person name="Voronova N.V."/>
            <person name="Shulinski R.S."/>
            <person name="Bandarenka Y.V."/>
            <person name="Zhorov D.G."/>
            <person name="Warner D."/>
        </authorList>
    </citation>
    <scope>NUCLEOTIDE SEQUENCE [LARGE SCALE GENOMIC DNA]</scope>
    <source>
        <strain evidence="1">180601</strain>
        <tissue evidence="1">Whole Body</tissue>
    </source>
</reference>
<feature type="non-terminal residue" evidence="1">
    <location>
        <position position="1"/>
    </location>
</feature>
<dbReference type="EMBL" id="VUJU01000795">
    <property type="protein sequence ID" value="KAF0768307.1"/>
    <property type="molecule type" value="Genomic_DNA"/>
</dbReference>
<dbReference type="Proteomes" id="UP000478052">
    <property type="component" value="Unassembled WGS sequence"/>
</dbReference>